<dbReference type="PANTHER" id="PTHR45737">
    <property type="entry name" value="VON WILLEBRAND FACTOR A DOMAIN-CONTAINING PROTEIN 5A"/>
    <property type="match status" value="1"/>
</dbReference>
<reference evidence="4 5" key="1">
    <citation type="submission" date="2017-06" db="EMBL/GenBank/DDBJ databases">
        <title>Cultured bacterium strain Saccharothrix yanglingensis Hhs.015.</title>
        <authorList>
            <person name="Xia Y."/>
        </authorList>
    </citation>
    <scope>NUCLEOTIDE SEQUENCE [LARGE SCALE GENOMIC DNA]</scope>
    <source>
        <strain evidence="4 5">Hhs.015</strain>
    </source>
</reference>
<dbReference type="SMART" id="SM00327">
    <property type="entry name" value="VWA"/>
    <property type="match status" value="1"/>
</dbReference>
<feature type="region of interest" description="Disordered" evidence="1">
    <location>
        <begin position="668"/>
        <end position="690"/>
    </location>
</feature>
<proteinExistence type="predicted"/>
<dbReference type="PANTHER" id="PTHR45737:SF6">
    <property type="entry name" value="VON WILLEBRAND FACTOR A DOMAIN-CONTAINING PROTEIN 5A"/>
    <property type="match status" value="1"/>
</dbReference>
<dbReference type="Pfam" id="PF13768">
    <property type="entry name" value="VWA_3"/>
    <property type="match status" value="1"/>
</dbReference>
<accession>A0ABU0WV16</accession>
<evidence type="ECO:0000259" key="3">
    <source>
        <dbReference type="PROSITE" id="PS51468"/>
    </source>
</evidence>
<dbReference type="InterPro" id="IPR013694">
    <property type="entry name" value="VIT"/>
</dbReference>
<dbReference type="PROSITE" id="PS51468">
    <property type="entry name" value="VIT"/>
    <property type="match status" value="1"/>
</dbReference>
<dbReference type="SMART" id="SM00609">
    <property type="entry name" value="VIT"/>
    <property type="match status" value="1"/>
</dbReference>
<evidence type="ECO:0000259" key="2">
    <source>
        <dbReference type="PROSITE" id="PS50234"/>
    </source>
</evidence>
<feature type="domain" description="VWFA" evidence="2">
    <location>
        <begin position="303"/>
        <end position="472"/>
    </location>
</feature>
<feature type="domain" description="VIT" evidence="3">
    <location>
        <begin position="19"/>
        <end position="147"/>
    </location>
</feature>
<sequence>MSTRIEVIEAAGGAPEPTEDDGLGCLRTERGNLPLEAVEVEAAITGLASRTVLTQVFHNPHDVPLEATYVFPLPSRSAVTALRVEADGRVVEGVLKERGQARADYDRAITSGRRAAIAEEERPGVFTTRVGNVVPGERVTVRLTLAGTLAYEDDAATYRLPLVVAPRYVPGTPLPGDQVGDGTAADTDAVPDASRISPPVLLPGFAHPVRLSVVVDVDTGGLPPATASSTLHATVTEETATGFRVRVRPGARVDRDFLLRLRFAGDDAVRTSLAVRPDDDGGGGTFALTVLPPAATGAARGRDVVLVLDRSGSMNGWKMVAARRAAARIVDSLDTADRFTVLAFDNSVDTAPGLGSGLVEATDRNRYRAVEFLAGLTARGGTEMLGPLRDAARSLGAAGDRERVLVLVTDGQVGDEDRLLRDLGPELAGVRVHTVGIDRAVNEAFLRRLAGSTGRFELVESEDRLDEAMRQIHRRIGAPVLTGLALHPAGLAVDPDSFAPAPLPDLFPGAPVVVTGRFTGPASGAVEAVGDGGWRQRVTAVPSDNPSLSALWARARVRDLEDRYVVGSGDRDALERRIVETSLAFGVLSRFTAFVAVDQRVVDESGELRRVTQPVELPDGWAAPAGGAYGAPAPAFGAVPDAMPLAGAPMPAPAPMMAAPAGIARRLRAGGPAAPKPPVPPAPPAPPAPDVARFAADELAALRAATDRAAALARLHEAITRHEPAWKAKGEPAGTVRALRDLAAELAAPTTDRAELDHRFRHAVATLEALAAPRGRGPFWKR</sequence>
<dbReference type="Gene3D" id="3.40.50.410">
    <property type="entry name" value="von Willebrand factor, type A domain"/>
    <property type="match status" value="1"/>
</dbReference>
<evidence type="ECO:0000313" key="5">
    <source>
        <dbReference type="Proteomes" id="UP001225605"/>
    </source>
</evidence>
<dbReference type="Proteomes" id="UP001225605">
    <property type="component" value="Unassembled WGS sequence"/>
</dbReference>
<dbReference type="EMBL" id="NSDM01000002">
    <property type="protein sequence ID" value="MDQ2583687.1"/>
    <property type="molecule type" value="Genomic_DNA"/>
</dbReference>
<name>A0ABU0WV16_9PSEU</name>
<dbReference type="InterPro" id="IPR002035">
    <property type="entry name" value="VWF_A"/>
</dbReference>
<keyword evidence="5" id="KW-1185">Reference proteome</keyword>
<feature type="compositionally biased region" description="Pro residues" evidence="1">
    <location>
        <begin position="674"/>
        <end position="689"/>
    </location>
</feature>
<dbReference type="Pfam" id="PF08487">
    <property type="entry name" value="VIT"/>
    <property type="match status" value="1"/>
</dbReference>
<dbReference type="InterPro" id="IPR036465">
    <property type="entry name" value="vWFA_dom_sf"/>
</dbReference>
<gene>
    <name evidence="4" type="ORF">CKY47_06740</name>
</gene>
<evidence type="ECO:0000313" key="4">
    <source>
        <dbReference type="EMBL" id="MDQ2583687.1"/>
    </source>
</evidence>
<dbReference type="SUPFAM" id="SSF53300">
    <property type="entry name" value="vWA-like"/>
    <property type="match status" value="1"/>
</dbReference>
<evidence type="ECO:0000256" key="1">
    <source>
        <dbReference type="SAM" id="MobiDB-lite"/>
    </source>
</evidence>
<dbReference type="PROSITE" id="PS50234">
    <property type="entry name" value="VWFA"/>
    <property type="match status" value="1"/>
</dbReference>
<organism evidence="4 5">
    <name type="scientific">Saccharothrix yanglingensis</name>
    <dbReference type="NCBI Taxonomy" id="659496"/>
    <lineage>
        <taxon>Bacteria</taxon>
        <taxon>Bacillati</taxon>
        <taxon>Actinomycetota</taxon>
        <taxon>Actinomycetes</taxon>
        <taxon>Pseudonocardiales</taxon>
        <taxon>Pseudonocardiaceae</taxon>
        <taxon>Saccharothrix</taxon>
    </lineage>
</organism>
<comment type="caution">
    <text evidence="4">The sequence shown here is derived from an EMBL/GenBank/DDBJ whole genome shotgun (WGS) entry which is preliminary data.</text>
</comment>
<dbReference type="RefSeq" id="WP_306744799.1">
    <property type="nucleotide sequence ID" value="NZ_NSDM01000002.1"/>
</dbReference>
<protein>
    <submittedName>
        <fullName evidence="4">Trypsin</fullName>
    </submittedName>
</protein>